<accession>A0A089NNJ2</accession>
<dbReference type="STRING" id="189425.PGRAT_25780"/>
<proteinExistence type="predicted"/>
<dbReference type="RefSeq" id="WP_025707602.1">
    <property type="nucleotide sequence ID" value="NZ_CP009287.1"/>
</dbReference>
<dbReference type="HOGENOM" id="CLU_028014_3_0_9"/>
<dbReference type="Gene3D" id="3.40.50.2000">
    <property type="entry name" value="Glycogen Phosphorylase B"/>
    <property type="match status" value="1"/>
</dbReference>
<dbReference type="Pfam" id="PF13692">
    <property type="entry name" value="Glyco_trans_1_4"/>
    <property type="match status" value="1"/>
</dbReference>
<dbReference type="SUPFAM" id="SSF53756">
    <property type="entry name" value="UDP-Glycosyltransferase/glycogen phosphorylase"/>
    <property type="match status" value="1"/>
</dbReference>
<reference evidence="1 2" key="1">
    <citation type="submission" date="2014-08" db="EMBL/GenBank/DDBJ databases">
        <title>Comparative genomics of the Paenibacillus odorifer group.</title>
        <authorList>
            <person name="den Bakker H.C."/>
            <person name="Tsai Y.-C."/>
            <person name="Martin N."/>
            <person name="Korlach J."/>
            <person name="Wiedmann M."/>
        </authorList>
    </citation>
    <scope>NUCLEOTIDE SEQUENCE [LARGE SCALE GENOMIC DNA]</scope>
    <source>
        <strain evidence="1 2">DSM 15220</strain>
    </source>
</reference>
<sequence>MRERMLFLSVRKECSKEEEHRTESFLEILLEKFDIDLIECCECGRERVADSGCALTVHRVEQAVAPRTALLRPLDKLRSIAAFEDISKDLRTEIRQLCSRHTYSHVFISRRFLNNCIDMISSLLPEAVIITDAQRTWSRAVEKGGTVRRKIRYPYHKLNEAKARRDERKLMNKTGLLLTANEQDALSFKALSFADAGKVHVVPPYVDLQEYQHDEPVCKENGIMLHWDMHNVQGRNAALLFHKKVYPLIRAEVPDVQCYIVGSSVDSAIQALFKTDSSVKIIEDTSLAGEYIRRAKAVIACLDEGCGGQKKILEAWALRTPVVTSPRGADALICENGRDILLAGTARGIAEQTVMLLQTPELVSLISDRAYRTLLNHYEVKNVKAKVLSLV</sequence>
<dbReference type="KEGG" id="pgm:PGRAT_25780"/>
<organism evidence="1 2">
    <name type="scientific">Paenibacillus graminis</name>
    <dbReference type="NCBI Taxonomy" id="189425"/>
    <lineage>
        <taxon>Bacteria</taxon>
        <taxon>Bacillati</taxon>
        <taxon>Bacillota</taxon>
        <taxon>Bacilli</taxon>
        <taxon>Bacillales</taxon>
        <taxon>Paenibacillaceae</taxon>
        <taxon>Paenibacillus</taxon>
    </lineage>
</organism>
<evidence type="ECO:0008006" key="3">
    <source>
        <dbReference type="Google" id="ProtNLM"/>
    </source>
</evidence>
<dbReference type="eggNOG" id="COG0438">
    <property type="taxonomic scope" value="Bacteria"/>
</dbReference>
<dbReference type="EMBL" id="CP009287">
    <property type="protein sequence ID" value="AIQ70659.1"/>
    <property type="molecule type" value="Genomic_DNA"/>
</dbReference>
<name>A0A089NNJ2_9BACL</name>
<dbReference type="OrthoDB" id="9807209at2"/>
<dbReference type="AlphaFoldDB" id="A0A089NNJ2"/>
<evidence type="ECO:0000313" key="1">
    <source>
        <dbReference type="EMBL" id="AIQ70659.1"/>
    </source>
</evidence>
<keyword evidence="2" id="KW-1185">Reference proteome</keyword>
<gene>
    <name evidence="1" type="ORF">PGRAT_25780</name>
</gene>
<evidence type="ECO:0000313" key="2">
    <source>
        <dbReference type="Proteomes" id="UP000029500"/>
    </source>
</evidence>
<protein>
    <recommendedName>
        <fullName evidence="3">Glycosyl transferase family 1</fullName>
    </recommendedName>
</protein>
<dbReference type="Proteomes" id="UP000029500">
    <property type="component" value="Chromosome"/>
</dbReference>